<comment type="caution">
    <text evidence="2">The sequence shown here is derived from an EMBL/GenBank/DDBJ whole genome shotgun (WGS) entry which is preliminary data.</text>
</comment>
<dbReference type="Proteomes" id="UP000838672">
    <property type="component" value="Unassembled WGS sequence"/>
</dbReference>
<dbReference type="PANTHER" id="PTHR45458">
    <property type="entry name" value="SHORT-CHAIN DEHYDROGENASE/REDUCTASE SDR"/>
    <property type="match status" value="1"/>
</dbReference>
<accession>A0ABM8ZX61</accession>
<name>A0ABM8ZX61_9VIBR</name>
<protein>
    <recommendedName>
        <fullName evidence="4">Short-chain dehydrogenase</fullName>
    </recommendedName>
</protein>
<evidence type="ECO:0000256" key="1">
    <source>
        <dbReference type="RuleBase" id="RU000363"/>
    </source>
</evidence>
<organism evidence="2 3">
    <name type="scientific">Vibrio stylophorae</name>
    <dbReference type="NCBI Taxonomy" id="659351"/>
    <lineage>
        <taxon>Bacteria</taxon>
        <taxon>Pseudomonadati</taxon>
        <taxon>Pseudomonadota</taxon>
        <taxon>Gammaproteobacteria</taxon>
        <taxon>Vibrionales</taxon>
        <taxon>Vibrionaceae</taxon>
        <taxon>Vibrio</taxon>
    </lineage>
</organism>
<dbReference type="Pfam" id="PF00106">
    <property type="entry name" value="adh_short"/>
    <property type="match status" value="1"/>
</dbReference>
<dbReference type="PRINTS" id="PR00080">
    <property type="entry name" value="SDRFAMILY"/>
</dbReference>
<dbReference type="CDD" id="cd05325">
    <property type="entry name" value="carb_red_sniffer_like_SDR_c"/>
    <property type="match status" value="1"/>
</dbReference>
<gene>
    <name evidence="2" type="ORF">VST7929_02881</name>
</gene>
<evidence type="ECO:0000313" key="2">
    <source>
        <dbReference type="EMBL" id="CAH0535232.1"/>
    </source>
</evidence>
<proteinExistence type="inferred from homology"/>
<comment type="similarity">
    <text evidence="1">Belongs to the short-chain dehydrogenases/reductases (SDR) family.</text>
</comment>
<keyword evidence="3" id="KW-1185">Reference proteome</keyword>
<reference evidence="2" key="1">
    <citation type="submission" date="2021-11" db="EMBL/GenBank/DDBJ databases">
        <authorList>
            <person name="Rodrigo-Torres L."/>
            <person name="Arahal R. D."/>
            <person name="Lucena T."/>
        </authorList>
    </citation>
    <scope>NUCLEOTIDE SEQUENCE</scope>
    <source>
        <strain evidence="2">CECT 7929</strain>
    </source>
</reference>
<sequence>MSKTVLITGANRGIGLALAKAYAAQGAQVIGVCRSCDPALRAVATQVISGIDVTQAEDVRCVVSALDEQRIDVLINNAGCWGDETLGDIHYDEMLDLFAINTLAPLRVTEALLNHLTRGSKVVNITSRMGSIEDNSSGGRYGYRASKAALNAIGKSLAIDLAPRGIAVAQIHPGFVKTRMVDFDGLIEPEESAQGIIARIEALDLAQSGGFWHANGESLPW</sequence>
<evidence type="ECO:0008006" key="4">
    <source>
        <dbReference type="Google" id="ProtNLM"/>
    </source>
</evidence>
<dbReference type="PANTHER" id="PTHR45458:SF1">
    <property type="entry name" value="SHORT CHAIN DEHYDROGENASE"/>
    <property type="match status" value="1"/>
</dbReference>
<dbReference type="SUPFAM" id="SSF51735">
    <property type="entry name" value="NAD(P)-binding Rossmann-fold domains"/>
    <property type="match status" value="1"/>
</dbReference>
<dbReference type="EMBL" id="CAKLDI010000002">
    <property type="protein sequence ID" value="CAH0535232.1"/>
    <property type="molecule type" value="Genomic_DNA"/>
</dbReference>
<evidence type="ECO:0000313" key="3">
    <source>
        <dbReference type="Proteomes" id="UP000838672"/>
    </source>
</evidence>
<dbReference type="InterPro" id="IPR036291">
    <property type="entry name" value="NAD(P)-bd_dom_sf"/>
</dbReference>
<dbReference type="InterPro" id="IPR002347">
    <property type="entry name" value="SDR_fam"/>
</dbReference>
<dbReference type="RefSeq" id="WP_237468100.1">
    <property type="nucleotide sequence ID" value="NZ_CAKLDI010000002.1"/>
</dbReference>
<dbReference type="InterPro" id="IPR052184">
    <property type="entry name" value="SDR_enzymes"/>
</dbReference>
<dbReference type="PRINTS" id="PR00081">
    <property type="entry name" value="GDHRDH"/>
</dbReference>
<dbReference type="Gene3D" id="3.40.50.720">
    <property type="entry name" value="NAD(P)-binding Rossmann-like Domain"/>
    <property type="match status" value="1"/>
</dbReference>